<keyword evidence="6" id="KW-0793">Thylakoid</keyword>
<dbReference type="EMBL" id="BEYU01000076">
    <property type="protein sequence ID" value="GBG30432.1"/>
    <property type="molecule type" value="Genomic_DNA"/>
</dbReference>
<dbReference type="OrthoDB" id="1262810at2759"/>
<evidence type="ECO:0000256" key="1">
    <source>
        <dbReference type="ARBA" id="ARBA00004370"/>
    </source>
</evidence>
<evidence type="ECO:0000256" key="6">
    <source>
        <dbReference type="ARBA" id="ARBA00023078"/>
    </source>
</evidence>
<proteinExistence type="inferred from homology"/>
<dbReference type="InterPro" id="IPR000711">
    <property type="entry name" value="ATPase_OSCP/dsu"/>
</dbReference>
<dbReference type="NCBIfam" id="TIGR01145">
    <property type="entry name" value="ATP_synt_delta"/>
    <property type="match status" value="1"/>
</dbReference>
<dbReference type="SUPFAM" id="SSF47928">
    <property type="entry name" value="N-terminal domain of the delta subunit of the F1F0-ATP synthase"/>
    <property type="match status" value="1"/>
</dbReference>
<dbReference type="InterPro" id="IPR026015">
    <property type="entry name" value="ATP_synth_OSCP/delta_N_sf"/>
</dbReference>
<keyword evidence="3" id="KW-0813">Transport</keyword>
<keyword evidence="10" id="KW-1185">Reference proteome</keyword>
<evidence type="ECO:0000256" key="7">
    <source>
        <dbReference type="ARBA" id="ARBA00023136"/>
    </source>
</evidence>
<dbReference type="FunCoup" id="A0A2R5GHS2">
    <property type="interactions" value="261"/>
</dbReference>
<keyword evidence="5" id="KW-0406">Ion transport</keyword>
<comment type="similarity">
    <text evidence="2">Belongs to the ATPase delta chain family.</text>
</comment>
<comment type="subcellular location">
    <subcellularLocation>
        <location evidence="1">Membrane</location>
    </subcellularLocation>
</comment>
<accession>A0A2R5GHS2</accession>
<protein>
    <submittedName>
        <fullName evidence="9">ATP synthase subunit O, mitochondrial</fullName>
    </submittedName>
</protein>
<dbReference type="PRINTS" id="PR00125">
    <property type="entry name" value="ATPASEDELTA"/>
</dbReference>
<evidence type="ECO:0000256" key="8">
    <source>
        <dbReference type="ARBA" id="ARBA00023310"/>
    </source>
</evidence>
<evidence type="ECO:0000313" key="10">
    <source>
        <dbReference type="Proteomes" id="UP000241890"/>
    </source>
</evidence>
<dbReference type="Gene3D" id="1.10.520.20">
    <property type="entry name" value="N-terminal domain of the delta subunit of the F1F0-ATP synthase"/>
    <property type="match status" value="1"/>
</dbReference>
<keyword evidence="4" id="KW-0375">Hydrogen ion transport</keyword>
<dbReference type="AlphaFoldDB" id="A0A2R5GHS2"/>
<dbReference type="Proteomes" id="UP000241890">
    <property type="component" value="Unassembled WGS sequence"/>
</dbReference>
<evidence type="ECO:0000256" key="5">
    <source>
        <dbReference type="ARBA" id="ARBA00023065"/>
    </source>
</evidence>
<name>A0A2R5GHS2_9STRA</name>
<evidence type="ECO:0000313" key="9">
    <source>
        <dbReference type="EMBL" id="GBG30432.1"/>
    </source>
</evidence>
<dbReference type="GO" id="GO:0046933">
    <property type="term" value="F:proton-transporting ATP synthase activity, rotational mechanism"/>
    <property type="evidence" value="ECO:0007669"/>
    <property type="project" value="InterPro"/>
</dbReference>
<dbReference type="HAMAP" id="MF_01416">
    <property type="entry name" value="ATP_synth_delta_bact"/>
    <property type="match status" value="1"/>
</dbReference>
<evidence type="ECO:0000256" key="2">
    <source>
        <dbReference type="ARBA" id="ARBA00007046"/>
    </source>
</evidence>
<dbReference type="GO" id="GO:0016020">
    <property type="term" value="C:membrane"/>
    <property type="evidence" value="ECO:0007669"/>
    <property type="project" value="UniProtKB-SubCell"/>
</dbReference>
<organism evidence="9 10">
    <name type="scientific">Hondaea fermentalgiana</name>
    <dbReference type="NCBI Taxonomy" id="2315210"/>
    <lineage>
        <taxon>Eukaryota</taxon>
        <taxon>Sar</taxon>
        <taxon>Stramenopiles</taxon>
        <taxon>Bigyra</taxon>
        <taxon>Labyrinthulomycetes</taxon>
        <taxon>Thraustochytrida</taxon>
        <taxon>Thraustochytriidae</taxon>
        <taxon>Hondaea</taxon>
    </lineage>
</organism>
<reference evidence="9 10" key="1">
    <citation type="submission" date="2017-12" db="EMBL/GenBank/DDBJ databases">
        <title>Sequencing, de novo assembly and annotation of complete genome of a new Thraustochytrid species, strain FCC1311.</title>
        <authorList>
            <person name="Sedici K."/>
            <person name="Godart F."/>
            <person name="Aiese Cigliano R."/>
            <person name="Sanseverino W."/>
            <person name="Barakat M."/>
            <person name="Ortet P."/>
            <person name="Marechal E."/>
            <person name="Cagnac O."/>
            <person name="Amato A."/>
        </authorList>
    </citation>
    <scope>NUCLEOTIDE SEQUENCE [LARGE SCALE GENOMIC DNA]</scope>
</reference>
<evidence type="ECO:0000256" key="4">
    <source>
        <dbReference type="ARBA" id="ARBA00022781"/>
    </source>
</evidence>
<sequence>MLSSAAKIAARGARVNGVAQMRLTGARGFAAAADKKPVELPVQLYGLSARYANALFVACQRAQTLPSVEQDLATLKEWSTSNETFKSYINNPVISRQDKVKDMSKISEGMNDTTRGFLTVLAENGRLNELDKVLDTFQILLNAQRGVVEATVTAAEDLTSKQLKSIEKAITSGYLDKGQSLNLKVKVDEGIVGGLQVQIGDRFLDLSVASQMNGIAKAIA</sequence>
<gene>
    <name evidence="9" type="ORF">FCC1311_066512</name>
</gene>
<evidence type="ECO:0000256" key="3">
    <source>
        <dbReference type="ARBA" id="ARBA00022448"/>
    </source>
</evidence>
<comment type="caution">
    <text evidence="9">The sequence shown here is derived from an EMBL/GenBank/DDBJ whole genome shotgun (WGS) entry which is preliminary data.</text>
</comment>
<dbReference type="Pfam" id="PF00213">
    <property type="entry name" value="OSCP"/>
    <property type="match status" value="1"/>
</dbReference>
<dbReference type="InParanoid" id="A0A2R5GHS2"/>
<keyword evidence="7" id="KW-0472">Membrane</keyword>
<keyword evidence="8" id="KW-0066">ATP synthesis</keyword>
<dbReference type="PANTHER" id="PTHR11910">
    <property type="entry name" value="ATP SYNTHASE DELTA CHAIN"/>
    <property type="match status" value="1"/>
</dbReference>